<dbReference type="AlphaFoldDB" id="A0A6A5BPV2"/>
<evidence type="ECO:0000256" key="2">
    <source>
        <dbReference type="SAM" id="MobiDB-lite"/>
    </source>
</evidence>
<evidence type="ECO:0000259" key="4">
    <source>
        <dbReference type="Pfam" id="PF14008"/>
    </source>
</evidence>
<evidence type="ECO:0008006" key="7">
    <source>
        <dbReference type="Google" id="ProtNLM"/>
    </source>
</evidence>
<dbReference type="VEuPathDB" id="AmoebaDB:NF0096820"/>
<feature type="region of interest" description="Disordered" evidence="2">
    <location>
        <begin position="14"/>
        <end position="62"/>
    </location>
</feature>
<dbReference type="SUPFAM" id="SSF56300">
    <property type="entry name" value="Metallo-dependent phosphatases"/>
    <property type="match status" value="1"/>
</dbReference>
<dbReference type="Gene3D" id="3.60.21.10">
    <property type="match status" value="1"/>
</dbReference>
<reference evidence="5 6" key="1">
    <citation type="journal article" date="2019" name="Sci. Rep.">
        <title>Nanopore sequencing improves the draft genome of the human pathogenic amoeba Naegleria fowleri.</title>
        <authorList>
            <person name="Liechti N."/>
            <person name="Schurch N."/>
            <person name="Bruggmann R."/>
            <person name="Wittwer M."/>
        </authorList>
    </citation>
    <scope>NUCLEOTIDE SEQUENCE [LARGE SCALE GENOMIC DNA]</scope>
    <source>
        <strain evidence="5 6">ATCC 30894</strain>
    </source>
</reference>
<keyword evidence="6" id="KW-1185">Reference proteome</keyword>
<feature type="compositionally biased region" description="Polar residues" evidence="2">
    <location>
        <begin position="49"/>
        <end position="62"/>
    </location>
</feature>
<dbReference type="EMBL" id="VFQX01000041">
    <property type="protein sequence ID" value="KAF0976144.1"/>
    <property type="molecule type" value="Genomic_DNA"/>
</dbReference>
<dbReference type="InterPro" id="IPR041792">
    <property type="entry name" value="MPP_PAP"/>
</dbReference>
<evidence type="ECO:0000313" key="6">
    <source>
        <dbReference type="Proteomes" id="UP000444721"/>
    </source>
</evidence>
<dbReference type="CDD" id="cd00839">
    <property type="entry name" value="MPP_PAPs"/>
    <property type="match status" value="1"/>
</dbReference>
<dbReference type="VEuPathDB" id="AmoebaDB:NfTy_085520"/>
<dbReference type="InterPro" id="IPR025733">
    <property type="entry name" value="PAPs_C"/>
</dbReference>
<dbReference type="GeneID" id="68112037"/>
<dbReference type="VEuPathDB" id="AmoebaDB:FDP41_004819"/>
<feature type="domain" description="Purple acid phosphatase C-terminal" evidence="4">
    <location>
        <begin position="504"/>
        <end position="560"/>
    </location>
</feature>
<dbReference type="OMA" id="YWVADGD"/>
<gene>
    <name evidence="5" type="ORF">FDP41_004819</name>
</gene>
<feature type="domain" description="Calcineurin-like phosphoesterase" evidence="3">
    <location>
        <begin position="275"/>
        <end position="463"/>
    </location>
</feature>
<evidence type="ECO:0000313" key="5">
    <source>
        <dbReference type="EMBL" id="KAF0976144.1"/>
    </source>
</evidence>
<dbReference type="PANTHER" id="PTHR45867">
    <property type="entry name" value="PURPLE ACID PHOSPHATASE"/>
    <property type="match status" value="1"/>
</dbReference>
<dbReference type="Pfam" id="PF00149">
    <property type="entry name" value="Metallophos"/>
    <property type="match status" value="1"/>
</dbReference>
<name>A0A6A5BPV2_NAEFO</name>
<organism evidence="5 6">
    <name type="scientific">Naegleria fowleri</name>
    <name type="common">Brain eating amoeba</name>
    <dbReference type="NCBI Taxonomy" id="5763"/>
    <lineage>
        <taxon>Eukaryota</taxon>
        <taxon>Discoba</taxon>
        <taxon>Heterolobosea</taxon>
        <taxon>Tetramitia</taxon>
        <taxon>Eutetramitia</taxon>
        <taxon>Vahlkampfiidae</taxon>
        <taxon>Naegleria</taxon>
    </lineage>
</organism>
<accession>A0A6A5BPV2</accession>
<dbReference type="PANTHER" id="PTHR45867:SF10">
    <property type="entry name" value="PURPLE ACID PHOSPHATASE"/>
    <property type="match status" value="1"/>
</dbReference>
<dbReference type="OrthoDB" id="45007at2759"/>
<dbReference type="RefSeq" id="XP_044560857.1">
    <property type="nucleotide sequence ID" value="XM_044708275.1"/>
</dbReference>
<keyword evidence="1" id="KW-0325">Glycoprotein</keyword>
<dbReference type="InterPro" id="IPR004843">
    <property type="entry name" value="Calcineurin-like_PHP"/>
</dbReference>
<protein>
    <recommendedName>
        <fullName evidence="7">Acid phosphatase</fullName>
    </recommendedName>
</protein>
<dbReference type="Pfam" id="PF14008">
    <property type="entry name" value="Metallophos_C"/>
    <property type="match status" value="1"/>
</dbReference>
<dbReference type="Proteomes" id="UP000444721">
    <property type="component" value="Unassembled WGS sequence"/>
</dbReference>
<dbReference type="InterPro" id="IPR029052">
    <property type="entry name" value="Metallo-depent_PP-like"/>
</dbReference>
<evidence type="ECO:0000259" key="3">
    <source>
        <dbReference type="Pfam" id="PF00149"/>
    </source>
</evidence>
<feature type="compositionally biased region" description="Low complexity" evidence="2">
    <location>
        <begin position="21"/>
        <end position="48"/>
    </location>
</feature>
<proteinExistence type="predicted"/>
<evidence type="ECO:0000256" key="1">
    <source>
        <dbReference type="ARBA" id="ARBA00023180"/>
    </source>
</evidence>
<feature type="region of interest" description="Disordered" evidence="2">
    <location>
        <begin position="238"/>
        <end position="265"/>
    </location>
</feature>
<dbReference type="GO" id="GO:0016787">
    <property type="term" value="F:hydrolase activity"/>
    <property type="evidence" value="ECO:0007669"/>
    <property type="project" value="InterPro"/>
</dbReference>
<sequence length="571" mass="65664">MIVTLSIQPHDDHVHASTTTISGIRGGSSSIGSSGIRGDSSSSSIGGSNSQTKFSKRGNTSNIIKQNTTLKSKINENDPKYTPRHIHLALTGSDDEMSLIFFTNAKFKNYQVIYSTSYSELQNYKQEKSNLIKKNSKELIKIQSTHHNYFSYQVNGMYSELTVHEFILNGLSQMSQEKNQRMDDSLKNKQKTTTTITTPTTTIYYRILFNHDPSSTHSTPIESFNILNRKDAVERSIQSAQQISNASPSTISSTISSTSSSSSTLIPSIEPSFQFLVYGDMDIYGDGQKTIQSILQHHRDSTRFIIHVGDIPYVWNSEHEYKWERWFDMIEPITKKIPYVVCNGNHENASNFTSYKSRFTNSTRSLQSSATTFSNLYYSFDYGPIHFIAISSEHDFKLQTLWMERDLSKVDRNKTPFVIFYTHRPMYSSNENHGSYEPLRTQVEFILRKYNIDLALYGHVHAYERTCLMRENFQCVHHSDGNNTNQQQQQHHKYYFNQEQMSKGTIHIHVGTAGFELNPKWDSPQPDWSEYRETNHGYLRIKVYGDSLMQVEFLRDGVESVDSFLIDKSNK</sequence>
<comment type="caution">
    <text evidence="5">The sequence shown here is derived from an EMBL/GenBank/DDBJ whole genome shotgun (WGS) entry which is preliminary data.</text>
</comment>